<protein>
    <recommendedName>
        <fullName evidence="4">Immunoglobulin-binding protein 1</fullName>
    </recommendedName>
</protein>
<dbReference type="Proteomes" id="UP001516400">
    <property type="component" value="Unassembled WGS sequence"/>
</dbReference>
<accession>A0ABD2NRB7</accession>
<dbReference type="PANTHER" id="PTHR10933:SF9">
    <property type="entry name" value="IMMUNOGLOBULIN-BINDING PROTEIN 1"/>
    <property type="match status" value="1"/>
</dbReference>
<comment type="caution">
    <text evidence="2">The sequence shown here is derived from an EMBL/GenBank/DDBJ whole genome shotgun (WGS) entry which is preliminary data.</text>
</comment>
<comment type="similarity">
    <text evidence="1">Belongs to the IGBP1/TAP42 family.</text>
</comment>
<evidence type="ECO:0000313" key="2">
    <source>
        <dbReference type="EMBL" id="KAL3280700.1"/>
    </source>
</evidence>
<evidence type="ECO:0008006" key="4">
    <source>
        <dbReference type="Google" id="ProtNLM"/>
    </source>
</evidence>
<organism evidence="2 3">
    <name type="scientific">Cryptolaemus montrouzieri</name>
    <dbReference type="NCBI Taxonomy" id="559131"/>
    <lineage>
        <taxon>Eukaryota</taxon>
        <taxon>Metazoa</taxon>
        <taxon>Ecdysozoa</taxon>
        <taxon>Arthropoda</taxon>
        <taxon>Hexapoda</taxon>
        <taxon>Insecta</taxon>
        <taxon>Pterygota</taxon>
        <taxon>Neoptera</taxon>
        <taxon>Endopterygota</taxon>
        <taxon>Coleoptera</taxon>
        <taxon>Polyphaga</taxon>
        <taxon>Cucujiformia</taxon>
        <taxon>Coccinelloidea</taxon>
        <taxon>Coccinellidae</taxon>
        <taxon>Scymninae</taxon>
        <taxon>Scymnini</taxon>
        <taxon>Cryptolaemus</taxon>
    </lineage>
</organism>
<dbReference type="Gene3D" id="1.25.40.540">
    <property type="entry name" value="TAP42-like family"/>
    <property type="match status" value="1"/>
</dbReference>
<dbReference type="InterPro" id="IPR038511">
    <property type="entry name" value="TAP42/TAP46-like_sf"/>
</dbReference>
<evidence type="ECO:0000313" key="3">
    <source>
        <dbReference type="Proteomes" id="UP001516400"/>
    </source>
</evidence>
<proteinExistence type="inferred from homology"/>
<name>A0ABD2NRB7_9CUCU</name>
<keyword evidence="3" id="KW-1185">Reference proteome</keyword>
<dbReference type="EMBL" id="JABFTP020000144">
    <property type="protein sequence ID" value="KAL3280700.1"/>
    <property type="molecule type" value="Genomic_DNA"/>
</dbReference>
<dbReference type="PANTHER" id="PTHR10933">
    <property type="entry name" value="IMMUNOGLOBULIN-BINDING PROTEIN 1"/>
    <property type="match status" value="1"/>
</dbReference>
<dbReference type="FunFam" id="1.25.40.540:FF:000003">
    <property type="entry name" value="Immunoglobulin (CD79A)-binding protein 1"/>
    <property type="match status" value="1"/>
</dbReference>
<dbReference type="AlphaFoldDB" id="A0ABD2NRB7"/>
<gene>
    <name evidence="2" type="ORF">HHI36_003937</name>
</gene>
<reference evidence="2 3" key="1">
    <citation type="journal article" date="2021" name="BMC Biol.">
        <title>Horizontally acquired antibacterial genes associated with adaptive radiation of ladybird beetles.</title>
        <authorList>
            <person name="Li H.S."/>
            <person name="Tang X.F."/>
            <person name="Huang Y.H."/>
            <person name="Xu Z.Y."/>
            <person name="Chen M.L."/>
            <person name="Du X.Y."/>
            <person name="Qiu B.Y."/>
            <person name="Chen P.T."/>
            <person name="Zhang W."/>
            <person name="Slipinski A."/>
            <person name="Escalona H.E."/>
            <person name="Waterhouse R.M."/>
            <person name="Zwick A."/>
            <person name="Pang H."/>
        </authorList>
    </citation>
    <scope>NUCLEOTIDE SEQUENCE [LARGE SCALE GENOMIC DNA]</scope>
    <source>
        <strain evidence="2">SYSU2018</strain>
    </source>
</reference>
<sequence length="362" mass="42252">MPRKMSSSTDFEKMTSNDVTNIENDVSLLPALFNQGLDLFNNLGRLDEPTNSLEVQYNVKKCIKIFERATILCSYASIFSNNEGVEEIDTADLQYFLLPALLGSLHLKLTSGERRNIVEVTEVYFTDFMKRCVDYGLCKYDFKKKSAAENEPVKKEMSEMEELTVLAKRRALKIGRFKEQQELKRRLGELKELMQKEHADEEIKRKYFLTMIELYIYEAVDELHSLELENLLLEHMSKLKKNELSKPRKRPSPPLQPVIITKDILQNKMCYTSYPLPTMPVKEFYNKRLGDDLFSKPDDMKDKFKNFFGTMLRDPHYNTDDICQSLEHDIDTDDYHIIEAMKQRGQCKDSHLRGCGNRMDAS</sequence>
<dbReference type="Pfam" id="PF04177">
    <property type="entry name" value="TAP42"/>
    <property type="match status" value="1"/>
</dbReference>
<evidence type="ECO:0000256" key="1">
    <source>
        <dbReference type="ARBA" id="ARBA00034730"/>
    </source>
</evidence>
<dbReference type="InterPro" id="IPR007304">
    <property type="entry name" value="TAP46-like"/>
</dbReference>